<comment type="caution">
    <text evidence="1">The sequence shown here is derived from an EMBL/GenBank/DDBJ whole genome shotgun (WGS) entry which is preliminary data.</text>
</comment>
<reference evidence="1 2" key="1">
    <citation type="submission" date="2024-01" db="EMBL/GenBank/DDBJ databases">
        <title>Complete genome of Cladobotryum mycophilum ATHUM6906.</title>
        <authorList>
            <person name="Christinaki A.C."/>
            <person name="Myridakis A.I."/>
            <person name="Kouvelis V.N."/>
        </authorList>
    </citation>
    <scope>NUCLEOTIDE SEQUENCE [LARGE SCALE GENOMIC DNA]</scope>
    <source>
        <strain evidence="1 2">ATHUM6906</strain>
    </source>
</reference>
<dbReference type="InterPro" id="IPR011051">
    <property type="entry name" value="RmlC_Cupin_sf"/>
</dbReference>
<organism evidence="1 2">
    <name type="scientific">Cladobotryum mycophilum</name>
    <dbReference type="NCBI Taxonomy" id="491253"/>
    <lineage>
        <taxon>Eukaryota</taxon>
        <taxon>Fungi</taxon>
        <taxon>Dikarya</taxon>
        <taxon>Ascomycota</taxon>
        <taxon>Pezizomycotina</taxon>
        <taxon>Sordariomycetes</taxon>
        <taxon>Hypocreomycetidae</taxon>
        <taxon>Hypocreales</taxon>
        <taxon>Hypocreaceae</taxon>
        <taxon>Cladobotryum</taxon>
    </lineage>
</organism>
<dbReference type="SUPFAM" id="SSF51182">
    <property type="entry name" value="RmlC-like cupins"/>
    <property type="match status" value="1"/>
</dbReference>
<sequence length="445" mass="50776">MTDPSQFNNPFWGGETTQEIAAHGPFLPARLNVSEAESFDDESNLEHEANYFGANTFTIRSASIRSPHGKASPAFQLERKGLGTVILRSRVQSALTFTVRPRSQNSKTFILEITRKQCKLYIKDPELDEKQVVDGYTFPKFAEYAYLNPSRKDPTVYWISIDRVNSRFRYEDVEWMSELEYVEIEHDQSKITNIDDVRLQVLPITVDRHPLVASPQSISLIDLAYYRRTTFANLPKLAQAIDQSCADVHKVCGKILKMKQEHNKTVNASEKQSYLRITIGDNLANSPGIPYVMEIWPPGHFSPIHDHGNASAVIKVLYGSIDCTWYDAVHEDRTPVTVASDNAKPIENRYPIGHAVKLSQGDVTWLGDNQYQIHKLHNRYKTVCITLQCYQFDDDKTAAPDYREYFTYTDDAQKQHKSHPTSDMDFVDLVKVLAAEWEIPSPIPV</sequence>
<keyword evidence="2" id="KW-1185">Reference proteome</keyword>
<accession>A0ABR0SGF2</accession>
<name>A0ABR0SGF2_9HYPO</name>
<dbReference type="CDD" id="cd10548">
    <property type="entry name" value="cupin_CDO"/>
    <property type="match status" value="1"/>
</dbReference>
<evidence type="ECO:0000313" key="2">
    <source>
        <dbReference type="Proteomes" id="UP001338125"/>
    </source>
</evidence>
<evidence type="ECO:0008006" key="3">
    <source>
        <dbReference type="Google" id="ProtNLM"/>
    </source>
</evidence>
<dbReference type="InterPro" id="IPR014710">
    <property type="entry name" value="RmlC-like_jellyroll"/>
</dbReference>
<evidence type="ECO:0000313" key="1">
    <source>
        <dbReference type="EMBL" id="KAK5991267.1"/>
    </source>
</evidence>
<dbReference type="EMBL" id="JAVFKD010000014">
    <property type="protein sequence ID" value="KAK5991267.1"/>
    <property type="molecule type" value="Genomic_DNA"/>
</dbReference>
<gene>
    <name evidence="1" type="ORF">PT974_09547</name>
</gene>
<dbReference type="Gene3D" id="2.60.120.10">
    <property type="entry name" value="Jelly Rolls"/>
    <property type="match status" value="1"/>
</dbReference>
<proteinExistence type="predicted"/>
<protein>
    <recommendedName>
        <fullName evidence="3">Cysteine dioxygenase</fullName>
    </recommendedName>
</protein>
<dbReference type="Proteomes" id="UP001338125">
    <property type="component" value="Unassembled WGS sequence"/>
</dbReference>